<dbReference type="EMBL" id="JAAIUW010000012">
    <property type="protein sequence ID" value="KAF7805684.1"/>
    <property type="molecule type" value="Genomic_DNA"/>
</dbReference>
<evidence type="ECO:0000256" key="2">
    <source>
        <dbReference type="SAM" id="SignalP"/>
    </source>
</evidence>
<feature type="transmembrane region" description="Helical" evidence="1">
    <location>
        <begin position="233"/>
        <end position="255"/>
    </location>
</feature>
<dbReference type="AlphaFoldDB" id="A0A834W693"/>
<comment type="caution">
    <text evidence="3">The sequence shown here is derived from an EMBL/GenBank/DDBJ whole genome shotgun (WGS) entry which is preliminary data.</text>
</comment>
<gene>
    <name evidence="3" type="ORF">G2W53_037845</name>
</gene>
<sequence length="257" mass="28753">MKLFKKLSGILQYSVLVFNLIVGTTSIAQHNPTNYCEDIRNQTLSPSLLNSMTVCRSHKLYFRTSLGLFQVTSVDYNKKTLTISHSSSSSLQFVSPMDVTAGFPSPPDQSNSLLLFNCSSSSTSRSRRGICSSSRIHQEQEKRPYYECLVVNDVQNMDKRFHPKRLNCSNYMWVHRNYGGYKMGTRICLDIPDHVPDLCKECEKPNGNCGAGLRCLCHAKECKDKVLSKGGSIISSIGNVLFPLLSFVGVVAIFMEI</sequence>
<dbReference type="Proteomes" id="UP000634136">
    <property type="component" value="Unassembled WGS sequence"/>
</dbReference>
<evidence type="ECO:0000313" key="3">
    <source>
        <dbReference type="EMBL" id="KAF7805684.1"/>
    </source>
</evidence>
<keyword evidence="1" id="KW-1133">Transmembrane helix</keyword>
<dbReference type="PANTHER" id="PTHR33355:SF11">
    <property type="entry name" value="WALL-ASSOCIATED RECEPTOR KINASE GALACTURONAN-BINDING DOMAIN-CONTAINING PROTEIN"/>
    <property type="match status" value="1"/>
</dbReference>
<protein>
    <submittedName>
        <fullName evidence="3">Stress-response A/B barrel domain-containing protein isoform X1</fullName>
    </submittedName>
</protein>
<accession>A0A834W693</accession>
<keyword evidence="1" id="KW-0812">Transmembrane</keyword>
<name>A0A834W693_9FABA</name>
<reference evidence="3" key="1">
    <citation type="submission" date="2020-09" db="EMBL/GenBank/DDBJ databases">
        <title>Genome-Enabled Discovery of Anthraquinone Biosynthesis in Senna tora.</title>
        <authorList>
            <person name="Kang S.-H."/>
            <person name="Pandey R.P."/>
            <person name="Lee C.-M."/>
            <person name="Sim J.-S."/>
            <person name="Jeong J.-T."/>
            <person name="Choi B.-S."/>
            <person name="Jung M."/>
            <person name="Ginzburg D."/>
            <person name="Zhao K."/>
            <person name="Won S.Y."/>
            <person name="Oh T.-J."/>
            <person name="Yu Y."/>
            <person name="Kim N.-H."/>
            <person name="Lee O.R."/>
            <person name="Lee T.-H."/>
            <person name="Bashyal P."/>
            <person name="Kim T.-S."/>
            <person name="Lee W.-H."/>
            <person name="Kawkins C."/>
            <person name="Kim C.-K."/>
            <person name="Kim J.S."/>
            <person name="Ahn B.O."/>
            <person name="Rhee S.Y."/>
            <person name="Sohng J.K."/>
        </authorList>
    </citation>
    <scope>NUCLEOTIDE SEQUENCE</scope>
    <source>
        <tissue evidence="3">Leaf</tissue>
    </source>
</reference>
<proteinExistence type="predicted"/>
<evidence type="ECO:0000256" key="1">
    <source>
        <dbReference type="SAM" id="Phobius"/>
    </source>
</evidence>
<keyword evidence="2" id="KW-0732">Signal</keyword>
<keyword evidence="4" id="KW-1185">Reference proteome</keyword>
<organism evidence="3 4">
    <name type="scientific">Senna tora</name>
    <dbReference type="NCBI Taxonomy" id="362788"/>
    <lineage>
        <taxon>Eukaryota</taxon>
        <taxon>Viridiplantae</taxon>
        <taxon>Streptophyta</taxon>
        <taxon>Embryophyta</taxon>
        <taxon>Tracheophyta</taxon>
        <taxon>Spermatophyta</taxon>
        <taxon>Magnoliopsida</taxon>
        <taxon>eudicotyledons</taxon>
        <taxon>Gunneridae</taxon>
        <taxon>Pentapetalae</taxon>
        <taxon>rosids</taxon>
        <taxon>fabids</taxon>
        <taxon>Fabales</taxon>
        <taxon>Fabaceae</taxon>
        <taxon>Caesalpinioideae</taxon>
        <taxon>Cassia clade</taxon>
        <taxon>Senna</taxon>
    </lineage>
</organism>
<keyword evidence="1" id="KW-0472">Membrane</keyword>
<feature type="chain" id="PRO_5032285002" evidence="2">
    <location>
        <begin position="29"/>
        <end position="257"/>
    </location>
</feature>
<feature type="signal peptide" evidence="2">
    <location>
        <begin position="1"/>
        <end position="28"/>
    </location>
</feature>
<dbReference type="PANTHER" id="PTHR33355">
    <property type="entry name" value="WALL-ASSOCIATED RECEPTOR KINASE CARBOXY-TERMINAL PROTEIN-RELATED"/>
    <property type="match status" value="1"/>
</dbReference>
<dbReference type="OrthoDB" id="1870516at2759"/>
<evidence type="ECO:0000313" key="4">
    <source>
        <dbReference type="Proteomes" id="UP000634136"/>
    </source>
</evidence>